<feature type="domain" description="Protein kinase" evidence="2">
    <location>
        <begin position="1"/>
        <end position="259"/>
    </location>
</feature>
<gene>
    <name evidence="4" type="ORF">PCOR1329_LOCUS55021</name>
</gene>
<dbReference type="Gene3D" id="1.10.510.10">
    <property type="entry name" value="Transferase(Phosphotransferase) domain 1"/>
    <property type="match status" value="1"/>
</dbReference>
<evidence type="ECO:0000256" key="1">
    <source>
        <dbReference type="SAM" id="MobiDB-lite"/>
    </source>
</evidence>
<sequence>MADVLRANPQGLGESTTQRAARQLTDALCHLNGHGLVHGHLESGQVLVGEEGCLKLAGHGLSHLVWHGCWADFPLRPHGAYMPPELAHGPGRWEGSAQRLCCKVDVWSLGVLLLETAHGPWRPDVVVAPSGVPGSHALLDDTASVHALVIFETACAIRRFADSAPAAHSSLSAAALLGGSAAAAEAGSLTDGDALPLPYELPPNGSLRLRALEESYRQWLSARSSPLGGQDLRDLWAVCLAAHPAARPAPTDLASHPGLAVAEEEEAGGVEPLGAGGLRWTTGTALQSERMPQKPPAGLEEASGLARTPLQYLRSAGMGMDHIFYWWSLAGGDCFRELAGAGLLRPAPPALQLPLYVRDAGADDERGTAAPFLASAVSSAESDPLVKGLQPAVPLDTSPVRHGAGAAWAGAPQRDLEEDGPPPSGLRGFWGPAGTERPRLHGVDLRRLCGAVALAEKQSARLHELRPSSLYDRQNHFVYQWLRARQFRRLLLLLPKSRLELFQEATEDVPPLLRGKVWAALLGTDSDSDRCCWGPFYEGLLASQSRASEDDRQLAVQSTVANELLSHADGRRRLDRLVYAAMSANPSLTRVDGLGALAAPLAVLHPGNEPAAFVCMQQLLHGFLWHLYAQDAGLHRHQCMYLYSSLLGFADPQLALHLQAIGMQPDVYAVEWFPTWFAQLFPLSQTQLLWDGISKTPPQFPIFVAVCLMHLFRKSLLSMDEVSHASGFVASCVQLVDIPLLLKASLALFQAVPASVTLPLYPRHSAGEALLSRPGSAAIVPVDPAWKVGDAQCEATEGAGVDGDLATTRGQLEQRATGQWRQCEWWRRRAASMLTPPVITVDDLLSFRSSCTVVDARPYEEFLAGHFQASHHVREPEDGDLTSILPADVLAAGSAPAGRPEAAVLAPPAAPADAEDGADAAPPWLFRFDRGAQGAPELRLRFVVVVGGRDDFGSGFAERLLCAGVRHVVCLLGGAASLRADAPRYLVSGPE</sequence>
<feature type="region of interest" description="Disordered" evidence="1">
    <location>
        <begin position="404"/>
        <end position="423"/>
    </location>
</feature>
<evidence type="ECO:0000259" key="3">
    <source>
        <dbReference type="PROSITE" id="PS50086"/>
    </source>
</evidence>
<dbReference type="Pfam" id="PF07714">
    <property type="entry name" value="PK_Tyr_Ser-Thr"/>
    <property type="match status" value="1"/>
</dbReference>
<reference evidence="4" key="1">
    <citation type="submission" date="2023-10" db="EMBL/GenBank/DDBJ databases">
        <authorList>
            <person name="Chen Y."/>
            <person name="Shah S."/>
            <person name="Dougan E. K."/>
            <person name="Thang M."/>
            <person name="Chan C."/>
        </authorList>
    </citation>
    <scope>NUCLEOTIDE SEQUENCE [LARGE SCALE GENOMIC DNA]</scope>
</reference>
<name>A0ABN9V6X4_9DINO</name>
<evidence type="ECO:0000313" key="4">
    <source>
        <dbReference type="EMBL" id="CAK0868328.1"/>
    </source>
</evidence>
<accession>A0ABN9V6X4</accession>
<dbReference type="PANTHER" id="PTHR22957">
    <property type="entry name" value="TBC1 DOMAIN FAMILY MEMBER GTPASE-ACTIVATING PROTEIN"/>
    <property type="match status" value="1"/>
</dbReference>
<dbReference type="Pfam" id="PF00566">
    <property type="entry name" value="RabGAP-TBC"/>
    <property type="match status" value="1"/>
</dbReference>
<dbReference type="InterPro" id="IPR011009">
    <property type="entry name" value="Kinase-like_dom_sf"/>
</dbReference>
<dbReference type="EMBL" id="CAUYUJ010016735">
    <property type="protein sequence ID" value="CAK0868328.1"/>
    <property type="molecule type" value="Genomic_DNA"/>
</dbReference>
<feature type="domain" description="Rab-GAP TBC" evidence="3">
    <location>
        <begin position="508"/>
        <end position="697"/>
    </location>
</feature>
<dbReference type="InterPro" id="IPR000719">
    <property type="entry name" value="Prot_kinase_dom"/>
</dbReference>
<dbReference type="SUPFAM" id="SSF56112">
    <property type="entry name" value="Protein kinase-like (PK-like)"/>
    <property type="match status" value="1"/>
</dbReference>
<dbReference type="SUPFAM" id="SSF47923">
    <property type="entry name" value="Ypt/Rab-GAP domain of gyp1p"/>
    <property type="match status" value="2"/>
</dbReference>
<evidence type="ECO:0000259" key="2">
    <source>
        <dbReference type="PROSITE" id="PS50011"/>
    </source>
</evidence>
<dbReference type="InterPro" id="IPR000195">
    <property type="entry name" value="Rab-GAP-TBC_dom"/>
</dbReference>
<comment type="caution">
    <text evidence="4">The sequence shown here is derived from an EMBL/GenBank/DDBJ whole genome shotgun (WGS) entry which is preliminary data.</text>
</comment>
<dbReference type="InterPro" id="IPR035969">
    <property type="entry name" value="Rab-GAP_TBC_sf"/>
</dbReference>
<protein>
    <recommendedName>
        <fullName evidence="6">TBC1 domain family member 23</fullName>
    </recommendedName>
</protein>
<evidence type="ECO:0000313" key="5">
    <source>
        <dbReference type="Proteomes" id="UP001189429"/>
    </source>
</evidence>
<dbReference type="Proteomes" id="UP001189429">
    <property type="component" value="Unassembled WGS sequence"/>
</dbReference>
<dbReference type="SMART" id="SM00164">
    <property type="entry name" value="TBC"/>
    <property type="match status" value="1"/>
</dbReference>
<dbReference type="InterPro" id="IPR036873">
    <property type="entry name" value="Rhodanese-like_dom_sf"/>
</dbReference>
<evidence type="ECO:0008006" key="6">
    <source>
        <dbReference type="Google" id="ProtNLM"/>
    </source>
</evidence>
<dbReference type="SUPFAM" id="SSF52821">
    <property type="entry name" value="Rhodanese/Cell cycle control phosphatase"/>
    <property type="match status" value="1"/>
</dbReference>
<dbReference type="PROSITE" id="PS50086">
    <property type="entry name" value="TBC_RABGAP"/>
    <property type="match status" value="1"/>
</dbReference>
<organism evidence="4 5">
    <name type="scientific">Prorocentrum cordatum</name>
    <dbReference type="NCBI Taxonomy" id="2364126"/>
    <lineage>
        <taxon>Eukaryota</taxon>
        <taxon>Sar</taxon>
        <taxon>Alveolata</taxon>
        <taxon>Dinophyceae</taxon>
        <taxon>Prorocentrales</taxon>
        <taxon>Prorocentraceae</taxon>
        <taxon>Prorocentrum</taxon>
    </lineage>
</organism>
<dbReference type="PROSITE" id="PS50011">
    <property type="entry name" value="PROTEIN_KINASE_DOM"/>
    <property type="match status" value="1"/>
</dbReference>
<dbReference type="Gene3D" id="1.10.472.80">
    <property type="entry name" value="Ypt/Rab-GAP domain of gyp1p, domain 3"/>
    <property type="match status" value="1"/>
</dbReference>
<dbReference type="InterPro" id="IPR001245">
    <property type="entry name" value="Ser-Thr/Tyr_kinase_cat_dom"/>
</dbReference>
<proteinExistence type="predicted"/>
<keyword evidence="5" id="KW-1185">Reference proteome</keyword>
<dbReference type="PANTHER" id="PTHR22957:SF168">
    <property type="entry name" value="TBC DOMAIN-CONTAINING PROTEIN KINASE-LIKE PROTEIN"/>
    <property type="match status" value="1"/>
</dbReference>